<dbReference type="RefSeq" id="WP_026398949.1">
    <property type="nucleotide sequence ID" value="NZ_AUBI01000023.1"/>
</dbReference>
<comment type="caution">
    <text evidence="2">The sequence shown here is derived from an EMBL/GenBank/DDBJ whole genome shotgun (WGS) entry which is preliminary data.</text>
</comment>
<dbReference type="Gene3D" id="3.10.129.10">
    <property type="entry name" value="Hotdog Thioesterase"/>
    <property type="match status" value="1"/>
</dbReference>
<protein>
    <submittedName>
        <fullName evidence="2">MaoC family dehydratase</fullName>
    </submittedName>
</protein>
<organism evidence="2 3">
    <name type="scientific">Acetobacter nitrogenifigens DSM 23921 = NBRC 105050</name>
    <dbReference type="NCBI Taxonomy" id="1120919"/>
    <lineage>
        <taxon>Bacteria</taxon>
        <taxon>Pseudomonadati</taxon>
        <taxon>Pseudomonadota</taxon>
        <taxon>Alphaproteobacteria</taxon>
        <taxon>Acetobacterales</taxon>
        <taxon>Acetobacteraceae</taxon>
        <taxon>Acetobacter</taxon>
    </lineage>
</organism>
<evidence type="ECO:0000313" key="3">
    <source>
        <dbReference type="Proteomes" id="UP000321635"/>
    </source>
</evidence>
<dbReference type="OrthoDB" id="9797938at2"/>
<dbReference type="PANTHER" id="PTHR43664">
    <property type="entry name" value="MONOAMINE OXIDASE-RELATED"/>
    <property type="match status" value="1"/>
</dbReference>
<dbReference type="SUPFAM" id="SSF54637">
    <property type="entry name" value="Thioesterase/thiol ester dehydrase-isomerase"/>
    <property type="match status" value="1"/>
</dbReference>
<dbReference type="Proteomes" id="UP000321635">
    <property type="component" value="Unassembled WGS sequence"/>
</dbReference>
<dbReference type="InterPro" id="IPR052342">
    <property type="entry name" value="MCH/BMMD"/>
</dbReference>
<dbReference type="AlphaFoldDB" id="A0A511XEQ3"/>
<sequence>MQPNNASGPWYLDDLKTGDLFRSGEYEMDANQIVAFAQQFDPQPFHTDLEAAKASMFGKLAASGWHTAAITMRLLVETLPFYKGLIGLSTDIQWPRPTYPGDRLRVECRVLEIAPSRSRPEQGVVTVETLTLGQEGEPRQRQITKVLAFRKPE</sequence>
<evidence type="ECO:0000259" key="1">
    <source>
        <dbReference type="Pfam" id="PF01575"/>
    </source>
</evidence>
<dbReference type="EMBL" id="BJYF01000037">
    <property type="protein sequence ID" value="GEN61436.1"/>
    <property type="molecule type" value="Genomic_DNA"/>
</dbReference>
<accession>A0A511XEQ3</accession>
<dbReference type="STRING" id="1120919.GCA_000429165_03502"/>
<dbReference type="CDD" id="cd03454">
    <property type="entry name" value="YdeM"/>
    <property type="match status" value="1"/>
</dbReference>
<dbReference type="PANTHER" id="PTHR43664:SF1">
    <property type="entry name" value="BETA-METHYLMALYL-COA DEHYDRATASE"/>
    <property type="match status" value="1"/>
</dbReference>
<feature type="domain" description="MaoC-like" evidence="1">
    <location>
        <begin position="25"/>
        <end position="128"/>
    </location>
</feature>
<proteinExistence type="predicted"/>
<evidence type="ECO:0000313" key="2">
    <source>
        <dbReference type="EMBL" id="GEN61436.1"/>
    </source>
</evidence>
<name>A0A511XEQ3_9PROT</name>
<gene>
    <name evidence="2" type="ORF">ANI02nite_33200</name>
</gene>
<dbReference type="InterPro" id="IPR029069">
    <property type="entry name" value="HotDog_dom_sf"/>
</dbReference>
<keyword evidence="3" id="KW-1185">Reference proteome</keyword>
<dbReference type="Pfam" id="PF01575">
    <property type="entry name" value="MaoC_dehydratas"/>
    <property type="match status" value="1"/>
</dbReference>
<reference evidence="2 3" key="1">
    <citation type="submission" date="2019-07" db="EMBL/GenBank/DDBJ databases">
        <title>Whole genome shotgun sequence of Acetobacter nitrogenifigens NBRC 105050.</title>
        <authorList>
            <person name="Hosoyama A."/>
            <person name="Uohara A."/>
            <person name="Ohji S."/>
            <person name="Ichikawa N."/>
        </authorList>
    </citation>
    <scope>NUCLEOTIDE SEQUENCE [LARGE SCALE GENOMIC DNA]</scope>
    <source>
        <strain evidence="2 3">NBRC 105050</strain>
    </source>
</reference>
<dbReference type="InterPro" id="IPR002539">
    <property type="entry name" value="MaoC-like_dom"/>
</dbReference>